<dbReference type="Proteomes" id="UP000243459">
    <property type="component" value="Chromosome 3"/>
</dbReference>
<sequence>MIREEGLRFNGQIMVVIPIDNGELAEEAVVENPIPIDEVLQGLSHIVDNPKVAAQALPPVIADVSVGSPPENSNDSSEMVNESPEFKSNISLLMH</sequence>
<gene>
    <name evidence="2" type="ORF">A4U43_C03F22730</name>
</gene>
<evidence type="ECO:0000313" key="2">
    <source>
        <dbReference type="EMBL" id="ONK75994.1"/>
    </source>
</evidence>
<dbReference type="Gramene" id="ONK75994">
    <property type="protein sequence ID" value="ONK75994"/>
    <property type="gene ID" value="A4U43_C03F22730"/>
</dbReference>
<accession>A0A5P1FD65</accession>
<evidence type="ECO:0000256" key="1">
    <source>
        <dbReference type="SAM" id="MobiDB-lite"/>
    </source>
</evidence>
<name>A0A5P1FD65_ASPOF</name>
<protein>
    <submittedName>
        <fullName evidence="2">Uncharacterized protein</fullName>
    </submittedName>
</protein>
<organism evidence="2 3">
    <name type="scientific">Asparagus officinalis</name>
    <name type="common">Garden asparagus</name>
    <dbReference type="NCBI Taxonomy" id="4686"/>
    <lineage>
        <taxon>Eukaryota</taxon>
        <taxon>Viridiplantae</taxon>
        <taxon>Streptophyta</taxon>
        <taxon>Embryophyta</taxon>
        <taxon>Tracheophyta</taxon>
        <taxon>Spermatophyta</taxon>
        <taxon>Magnoliopsida</taxon>
        <taxon>Liliopsida</taxon>
        <taxon>Asparagales</taxon>
        <taxon>Asparagaceae</taxon>
        <taxon>Asparagoideae</taxon>
        <taxon>Asparagus</taxon>
    </lineage>
</organism>
<proteinExistence type="predicted"/>
<dbReference type="AlphaFoldDB" id="A0A5P1FD65"/>
<keyword evidence="3" id="KW-1185">Reference proteome</keyword>
<feature type="region of interest" description="Disordered" evidence="1">
    <location>
        <begin position="64"/>
        <end position="95"/>
    </location>
</feature>
<dbReference type="EMBL" id="CM007383">
    <property type="protein sequence ID" value="ONK75994.1"/>
    <property type="molecule type" value="Genomic_DNA"/>
</dbReference>
<evidence type="ECO:0000313" key="3">
    <source>
        <dbReference type="Proteomes" id="UP000243459"/>
    </source>
</evidence>
<reference evidence="3" key="1">
    <citation type="journal article" date="2017" name="Nat. Commun.">
        <title>The asparagus genome sheds light on the origin and evolution of a young Y chromosome.</title>
        <authorList>
            <person name="Harkess A."/>
            <person name="Zhou J."/>
            <person name="Xu C."/>
            <person name="Bowers J.E."/>
            <person name="Van der Hulst R."/>
            <person name="Ayyampalayam S."/>
            <person name="Mercati F."/>
            <person name="Riccardi P."/>
            <person name="McKain M.R."/>
            <person name="Kakrana A."/>
            <person name="Tang H."/>
            <person name="Ray J."/>
            <person name="Groenendijk J."/>
            <person name="Arikit S."/>
            <person name="Mathioni S.M."/>
            <person name="Nakano M."/>
            <person name="Shan H."/>
            <person name="Telgmann-Rauber A."/>
            <person name="Kanno A."/>
            <person name="Yue Z."/>
            <person name="Chen H."/>
            <person name="Li W."/>
            <person name="Chen Y."/>
            <person name="Xu X."/>
            <person name="Zhang Y."/>
            <person name="Luo S."/>
            <person name="Chen H."/>
            <person name="Gao J."/>
            <person name="Mao Z."/>
            <person name="Pires J.C."/>
            <person name="Luo M."/>
            <person name="Kudrna D."/>
            <person name="Wing R.A."/>
            <person name="Meyers B.C."/>
            <person name="Yi K."/>
            <person name="Kong H."/>
            <person name="Lavrijsen P."/>
            <person name="Sunseri F."/>
            <person name="Falavigna A."/>
            <person name="Ye Y."/>
            <person name="Leebens-Mack J.H."/>
            <person name="Chen G."/>
        </authorList>
    </citation>
    <scope>NUCLEOTIDE SEQUENCE [LARGE SCALE GENOMIC DNA]</scope>
    <source>
        <strain evidence="3">cv. DH0086</strain>
    </source>
</reference>
<feature type="compositionally biased region" description="Polar residues" evidence="1">
    <location>
        <begin position="70"/>
        <end position="95"/>
    </location>
</feature>